<dbReference type="InterPro" id="IPR026898">
    <property type="entry name" value="PrsW"/>
</dbReference>
<feature type="transmembrane region" description="Helical" evidence="1">
    <location>
        <begin position="12"/>
        <end position="37"/>
    </location>
</feature>
<protein>
    <submittedName>
        <fullName evidence="2">PrsW family intramembrane metalloprotease</fullName>
    </submittedName>
</protein>
<keyword evidence="3" id="KW-1185">Reference proteome</keyword>
<dbReference type="Proteomes" id="UP001596135">
    <property type="component" value="Unassembled WGS sequence"/>
</dbReference>
<evidence type="ECO:0000313" key="3">
    <source>
        <dbReference type="Proteomes" id="UP001596135"/>
    </source>
</evidence>
<accession>A0ABW1LP33</accession>
<dbReference type="PANTHER" id="PTHR36844:SF1">
    <property type="entry name" value="PROTEASE PRSW"/>
    <property type="match status" value="1"/>
</dbReference>
<dbReference type="PANTHER" id="PTHR36844">
    <property type="entry name" value="PROTEASE PRSW"/>
    <property type="match status" value="1"/>
</dbReference>
<dbReference type="GO" id="GO:0008237">
    <property type="term" value="F:metallopeptidase activity"/>
    <property type="evidence" value="ECO:0007669"/>
    <property type="project" value="UniProtKB-KW"/>
</dbReference>
<comment type="caution">
    <text evidence="2">The sequence shown here is derived from an EMBL/GenBank/DDBJ whole genome shotgun (WGS) entry which is preliminary data.</text>
</comment>
<evidence type="ECO:0000256" key="1">
    <source>
        <dbReference type="SAM" id="Phobius"/>
    </source>
</evidence>
<sequence>MPGTHRESAVSSAAFTVVVTVLVALGALLILAIAALSGAPSSIALGALLAAVPVGPIVACYLWLDRYEPEPRSLLAAGLLWGCFVATAAAILLQGIGGLVAGFTDQQTLEIVAPVTEEACKGLFLILLLWWRRAELDGVLDGIVYAGMVGVGFAFTENIFYLAAAYNGTDGLGPGGTEAVTSTFILRCVISPFAHPLFTTFTGVGVGLAVNARSTGGRVLWPLAGYACAVVAHAVWNTASAYDLGHFAVTFLVLMTPVFIAVVGLAIWSRSSERRMLASALTDAASRGLVPATDIGWVVDLSARRQSRAYARQVGGRDAERTMREYQQAAIELGFLHYRYLRGTPPPDYAARGQQFLQRIDALRPSIAFPGQVVPTR</sequence>
<feature type="transmembrane region" description="Helical" evidence="1">
    <location>
        <begin position="248"/>
        <end position="268"/>
    </location>
</feature>
<keyword evidence="2" id="KW-0482">Metalloprotease</keyword>
<feature type="transmembrane region" description="Helical" evidence="1">
    <location>
        <begin position="219"/>
        <end position="236"/>
    </location>
</feature>
<dbReference type="Pfam" id="PF13367">
    <property type="entry name" value="PrsW-protease"/>
    <property type="match status" value="1"/>
</dbReference>
<feature type="transmembrane region" description="Helical" evidence="1">
    <location>
        <begin position="184"/>
        <end position="210"/>
    </location>
</feature>
<evidence type="ECO:0000313" key="2">
    <source>
        <dbReference type="EMBL" id="MFC6045695.1"/>
    </source>
</evidence>
<dbReference type="RefSeq" id="WP_379159360.1">
    <property type="nucleotide sequence ID" value="NZ_JBHSRJ010000009.1"/>
</dbReference>
<feature type="transmembrane region" description="Helical" evidence="1">
    <location>
        <begin position="76"/>
        <end position="99"/>
    </location>
</feature>
<gene>
    <name evidence="2" type="ORF">ACFPYL_21600</name>
</gene>
<reference evidence="3" key="1">
    <citation type="journal article" date="2019" name="Int. J. Syst. Evol. Microbiol.">
        <title>The Global Catalogue of Microorganisms (GCM) 10K type strain sequencing project: providing services to taxonomists for standard genome sequencing and annotation.</title>
        <authorList>
            <consortium name="The Broad Institute Genomics Platform"/>
            <consortium name="The Broad Institute Genome Sequencing Center for Infectious Disease"/>
            <person name="Wu L."/>
            <person name="Ma J."/>
        </authorList>
    </citation>
    <scope>NUCLEOTIDE SEQUENCE [LARGE SCALE GENOMIC DNA]</scope>
    <source>
        <strain evidence="3">CCUG 54522</strain>
    </source>
</reference>
<feature type="transmembrane region" description="Helical" evidence="1">
    <location>
        <begin position="143"/>
        <end position="164"/>
    </location>
</feature>
<proteinExistence type="predicted"/>
<keyword evidence="1" id="KW-1133">Transmembrane helix</keyword>
<keyword evidence="1" id="KW-0812">Transmembrane</keyword>
<dbReference type="EMBL" id="JBHSRJ010000009">
    <property type="protein sequence ID" value="MFC6045695.1"/>
    <property type="molecule type" value="Genomic_DNA"/>
</dbReference>
<organism evidence="2 3">
    <name type="scientific">Nocardioides hankookensis</name>
    <dbReference type="NCBI Taxonomy" id="443157"/>
    <lineage>
        <taxon>Bacteria</taxon>
        <taxon>Bacillati</taxon>
        <taxon>Actinomycetota</taxon>
        <taxon>Actinomycetes</taxon>
        <taxon>Propionibacteriales</taxon>
        <taxon>Nocardioidaceae</taxon>
        <taxon>Nocardioides</taxon>
    </lineage>
</organism>
<name>A0ABW1LP33_9ACTN</name>
<feature type="transmembrane region" description="Helical" evidence="1">
    <location>
        <begin position="43"/>
        <end position="64"/>
    </location>
</feature>
<feature type="transmembrane region" description="Helical" evidence="1">
    <location>
        <begin position="111"/>
        <end position="131"/>
    </location>
</feature>
<keyword evidence="2" id="KW-0645">Protease</keyword>
<keyword evidence="1" id="KW-0472">Membrane</keyword>
<keyword evidence="2" id="KW-0378">Hydrolase</keyword>